<keyword evidence="11" id="KW-1185">Reference proteome</keyword>
<evidence type="ECO:0000313" key="10">
    <source>
        <dbReference type="EMBL" id="RPB29489.1"/>
    </source>
</evidence>
<evidence type="ECO:0000313" key="11">
    <source>
        <dbReference type="Proteomes" id="UP000267821"/>
    </source>
</evidence>
<dbReference type="InterPro" id="IPR051898">
    <property type="entry name" value="Ribosome_Assembly_3"/>
</dbReference>
<keyword evidence="6" id="KW-0539">Nucleus</keyword>
<dbReference type="STRING" id="1051890.A0A3N4M761"/>
<comment type="function">
    <text evidence="1">Required for efficient biogenesis of the 60S ribosomal subunit.</text>
</comment>
<keyword evidence="7" id="KW-0687">Ribonucleoprotein</keyword>
<dbReference type="GO" id="GO:0000027">
    <property type="term" value="P:ribosomal large subunit assembly"/>
    <property type="evidence" value="ECO:0007669"/>
    <property type="project" value="TreeGrafter"/>
</dbReference>
<evidence type="ECO:0000256" key="5">
    <source>
        <dbReference type="ARBA" id="ARBA00022517"/>
    </source>
</evidence>
<evidence type="ECO:0000256" key="7">
    <source>
        <dbReference type="ARBA" id="ARBA00023274"/>
    </source>
</evidence>
<dbReference type="GO" id="GO:0030687">
    <property type="term" value="C:preribosome, large subunit precursor"/>
    <property type="evidence" value="ECO:0007669"/>
    <property type="project" value="TreeGrafter"/>
</dbReference>
<evidence type="ECO:0000256" key="4">
    <source>
        <dbReference type="ARBA" id="ARBA00015339"/>
    </source>
</evidence>
<gene>
    <name evidence="10" type="ORF">L211DRAFT_19310</name>
</gene>
<dbReference type="InParanoid" id="A0A3N4M761"/>
<dbReference type="EMBL" id="ML121527">
    <property type="protein sequence ID" value="RPB29489.1"/>
    <property type="molecule type" value="Genomic_DNA"/>
</dbReference>
<feature type="compositionally biased region" description="Acidic residues" evidence="8">
    <location>
        <begin position="130"/>
        <end position="155"/>
    </location>
</feature>
<feature type="compositionally biased region" description="Low complexity" evidence="8">
    <location>
        <begin position="17"/>
        <end position="35"/>
    </location>
</feature>
<evidence type="ECO:0000256" key="3">
    <source>
        <dbReference type="ARBA" id="ARBA00006256"/>
    </source>
</evidence>
<evidence type="ECO:0000259" key="9">
    <source>
        <dbReference type="Pfam" id="PF14615"/>
    </source>
</evidence>
<dbReference type="PANTHER" id="PTHR28127:SF1">
    <property type="entry name" value="RIBOSOME ASSEMBLY PROTEIN 3"/>
    <property type="match status" value="1"/>
</dbReference>
<feature type="compositionally biased region" description="Low complexity" evidence="8">
    <location>
        <begin position="64"/>
        <end position="74"/>
    </location>
</feature>
<dbReference type="GO" id="GO:0005730">
    <property type="term" value="C:nucleolus"/>
    <property type="evidence" value="ECO:0007669"/>
    <property type="project" value="UniProtKB-SubCell"/>
</dbReference>
<feature type="region of interest" description="Disordered" evidence="8">
    <location>
        <begin position="1"/>
        <end position="190"/>
    </location>
</feature>
<feature type="compositionally biased region" description="Basic residues" evidence="8">
    <location>
        <begin position="48"/>
        <end position="57"/>
    </location>
</feature>
<dbReference type="Proteomes" id="UP000267821">
    <property type="component" value="Unassembled WGS sequence"/>
</dbReference>
<evidence type="ECO:0000256" key="1">
    <source>
        <dbReference type="ARBA" id="ARBA00003035"/>
    </source>
</evidence>
<reference evidence="10 11" key="1">
    <citation type="journal article" date="2018" name="Nat. Ecol. Evol.">
        <title>Pezizomycetes genomes reveal the molecular basis of ectomycorrhizal truffle lifestyle.</title>
        <authorList>
            <person name="Murat C."/>
            <person name="Payen T."/>
            <person name="Noel B."/>
            <person name="Kuo A."/>
            <person name="Morin E."/>
            <person name="Chen J."/>
            <person name="Kohler A."/>
            <person name="Krizsan K."/>
            <person name="Balestrini R."/>
            <person name="Da Silva C."/>
            <person name="Montanini B."/>
            <person name="Hainaut M."/>
            <person name="Levati E."/>
            <person name="Barry K.W."/>
            <person name="Belfiori B."/>
            <person name="Cichocki N."/>
            <person name="Clum A."/>
            <person name="Dockter R.B."/>
            <person name="Fauchery L."/>
            <person name="Guy J."/>
            <person name="Iotti M."/>
            <person name="Le Tacon F."/>
            <person name="Lindquist E.A."/>
            <person name="Lipzen A."/>
            <person name="Malagnac F."/>
            <person name="Mello A."/>
            <person name="Molinier V."/>
            <person name="Miyauchi S."/>
            <person name="Poulain J."/>
            <person name="Riccioni C."/>
            <person name="Rubini A."/>
            <person name="Sitrit Y."/>
            <person name="Splivallo R."/>
            <person name="Traeger S."/>
            <person name="Wang M."/>
            <person name="Zifcakova L."/>
            <person name="Wipf D."/>
            <person name="Zambonelli A."/>
            <person name="Paolocci F."/>
            <person name="Nowrousian M."/>
            <person name="Ottonello S."/>
            <person name="Baldrian P."/>
            <person name="Spatafora J.W."/>
            <person name="Henrissat B."/>
            <person name="Nagy L.G."/>
            <person name="Aury J.M."/>
            <person name="Wincker P."/>
            <person name="Grigoriev I.V."/>
            <person name="Bonfante P."/>
            <person name="Martin F.M."/>
        </authorList>
    </citation>
    <scope>NUCLEOTIDE SEQUENCE [LARGE SCALE GENOMIC DNA]</scope>
    <source>
        <strain evidence="10 11">ATCC MYA-4762</strain>
    </source>
</reference>
<accession>A0A3N4M761</accession>
<protein>
    <recommendedName>
        <fullName evidence="4">Ribosome assembly protein 3</fullName>
    </recommendedName>
</protein>
<feature type="compositionally biased region" description="Basic residues" evidence="8">
    <location>
        <begin position="82"/>
        <end position="92"/>
    </location>
</feature>
<comment type="subcellular location">
    <subcellularLocation>
        <location evidence="2">Nucleus</location>
        <location evidence="2">Nucleolus</location>
    </subcellularLocation>
</comment>
<dbReference type="AlphaFoldDB" id="A0A3N4M761"/>
<proteinExistence type="inferred from homology"/>
<name>A0A3N4M761_9PEZI</name>
<dbReference type="PANTHER" id="PTHR28127">
    <property type="entry name" value="RIBOSOME ASSEMBLY PROTEIN 3"/>
    <property type="match status" value="1"/>
</dbReference>
<comment type="similarity">
    <text evidence="3">Belongs to the RSA3 family.</text>
</comment>
<evidence type="ECO:0000256" key="8">
    <source>
        <dbReference type="SAM" id="MobiDB-lite"/>
    </source>
</evidence>
<dbReference type="Pfam" id="PF14615">
    <property type="entry name" value="Rsa3"/>
    <property type="match status" value="1"/>
</dbReference>
<feature type="domain" description="Ribosome-assembly protein 3 C-terminal" evidence="9">
    <location>
        <begin position="191"/>
        <end position="236"/>
    </location>
</feature>
<evidence type="ECO:0000256" key="2">
    <source>
        <dbReference type="ARBA" id="ARBA00004604"/>
    </source>
</evidence>
<evidence type="ECO:0000256" key="6">
    <source>
        <dbReference type="ARBA" id="ARBA00023242"/>
    </source>
</evidence>
<dbReference type="InterPro" id="IPR028217">
    <property type="entry name" value="Rsa3_C"/>
</dbReference>
<keyword evidence="5" id="KW-0690">Ribosome biogenesis</keyword>
<organism evidence="10 11">
    <name type="scientific">Terfezia boudieri ATCC MYA-4762</name>
    <dbReference type="NCBI Taxonomy" id="1051890"/>
    <lineage>
        <taxon>Eukaryota</taxon>
        <taxon>Fungi</taxon>
        <taxon>Dikarya</taxon>
        <taxon>Ascomycota</taxon>
        <taxon>Pezizomycotina</taxon>
        <taxon>Pezizomycetes</taxon>
        <taxon>Pezizales</taxon>
        <taxon>Pezizaceae</taxon>
        <taxon>Terfezia</taxon>
    </lineage>
</organism>
<sequence length="249" mass="27273">MPRTKRKQQAQNTDSSLATAPARVTATLPVAPTAAKDVRVDGVSGGAKQKRKRRRKARTEVSDSDSSSRSSSSSDSDDSSAKRKVKSKKQKKRKEEEEEEKEGFETLAGKGIVDGNAEMKDATSVHGASSEEEEEEEEGEGEGDLDEADGTEEGEGGPRKRVGDFSPGKSPRIPSPLLQRDPTDPQSAQRFEEYYMQLITSEFGEELNQVRKAKDFGERSLPMLVRALKLGVNVFDIGEKRTVVRSLGL</sequence>
<dbReference type="OrthoDB" id="69550at2759"/>